<keyword evidence="2 6" id="KW-0732">Signal</keyword>
<sequence length="339" mass="37402">MHGRHTFYPFTLPLQVCTLLYVCQVSISGASPLVLNGTLGQSVTLLSGFDEKNYSSSNITLLFWKMNTTVIMQFLNKNWSALKSDHFKDRLTVNTRDGSLTISQLKGGDEGEYVLSGFGSAGNLPQQRITLHVLETEKINKVTILPQKSYGAHNKTCNMTLTCQVTGGSHVSFRWLKGGRDIPGTPSGAVLEHIAHPGDGEVHYTCTAFNAISNQSATSHIKCYTQEETKVEKDIPNIHKIIIIAAAAGGGALGLILLVILICCCLKKKNKKEREETAPTLYAEIERADSNTQNNDLITCYDVIKDRKVRNVKCGAPSQTLYDTVNFNRKETSQYQEVL</sequence>
<keyword evidence="9" id="KW-1185">Reference proteome</keyword>
<keyword evidence="4" id="KW-0325">Glycoprotein</keyword>
<evidence type="ECO:0000256" key="1">
    <source>
        <dbReference type="ARBA" id="ARBA00004370"/>
    </source>
</evidence>
<dbReference type="FunCoup" id="W5LZ96">
    <property type="interactions" value="12"/>
</dbReference>
<dbReference type="HOGENOM" id="CLU_071315_0_0_1"/>
<dbReference type="PANTHER" id="PTHR12080:SF134">
    <property type="entry name" value="CD48 ANTIGEN"/>
    <property type="match status" value="1"/>
</dbReference>
<organism evidence="8 9">
    <name type="scientific">Lepisosteus oculatus</name>
    <name type="common">Spotted gar</name>
    <dbReference type="NCBI Taxonomy" id="7918"/>
    <lineage>
        <taxon>Eukaryota</taxon>
        <taxon>Metazoa</taxon>
        <taxon>Chordata</taxon>
        <taxon>Craniata</taxon>
        <taxon>Vertebrata</taxon>
        <taxon>Euteleostomi</taxon>
        <taxon>Actinopterygii</taxon>
        <taxon>Neopterygii</taxon>
        <taxon>Holostei</taxon>
        <taxon>Semionotiformes</taxon>
        <taxon>Lepisosteidae</taxon>
        <taxon>Lepisosteus</taxon>
    </lineage>
</organism>
<dbReference type="PROSITE" id="PS50835">
    <property type="entry name" value="IG_LIKE"/>
    <property type="match status" value="1"/>
</dbReference>
<keyword evidence="5" id="KW-1133">Transmembrane helix</keyword>
<dbReference type="STRING" id="7918.ENSLOCP00000001453"/>
<dbReference type="CDD" id="cd00096">
    <property type="entry name" value="Ig"/>
    <property type="match status" value="1"/>
</dbReference>
<dbReference type="Pfam" id="PF13895">
    <property type="entry name" value="Ig_2"/>
    <property type="match status" value="1"/>
</dbReference>
<dbReference type="InParanoid" id="W5LZ96"/>
<evidence type="ECO:0000256" key="3">
    <source>
        <dbReference type="ARBA" id="ARBA00023136"/>
    </source>
</evidence>
<dbReference type="PANTHER" id="PTHR12080">
    <property type="entry name" value="SIGNALING LYMPHOCYTIC ACTIVATION MOLECULE"/>
    <property type="match status" value="1"/>
</dbReference>
<name>W5LZ96_LEPOC</name>
<reference evidence="9" key="1">
    <citation type="submission" date="2011-12" db="EMBL/GenBank/DDBJ databases">
        <title>The Draft Genome of Lepisosteus oculatus.</title>
        <authorList>
            <consortium name="The Broad Institute Genome Assembly &amp; Analysis Group"/>
            <consortium name="Computational R&amp;D Group"/>
            <consortium name="and Sequencing Platform"/>
            <person name="Di Palma F."/>
            <person name="Alfoldi J."/>
            <person name="Johnson J."/>
            <person name="Berlin A."/>
            <person name="Gnerre S."/>
            <person name="Jaffe D."/>
            <person name="MacCallum I."/>
            <person name="Young S."/>
            <person name="Walker B.J."/>
            <person name="Lander E.S."/>
            <person name="Lindblad-Toh K."/>
        </authorList>
    </citation>
    <scope>NUCLEOTIDE SEQUENCE [LARGE SCALE GENOMIC DNA]</scope>
</reference>
<feature type="signal peptide" evidence="6">
    <location>
        <begin position="1"/>
        <end position="29"/>
    </location>
</feature>
<proteinExistence type="predicted"/>
<feature type="transmembrane region" description="Helical" evidence="5">
    <location>
        <begin position="241"/>
        <end position="266"/>
    </location>
</feature>
<evidence type="ECO:0000259" key="7">
    <source>
        <dbReference type="PROSITE" id="PS50835"/>
    </source>
</evidence>
<comment type="subcellular location">
    <subcellularLocation>
        <location evidence="1">Membrane</location>
    </subcellularLocation>
</comment>
<reference evidence="8" key="2">
    <citation type="submission" date="2025-08" db="UniProtKB">
        <authorList>
            <consortium name="Ensembl"/>
        </authorList>
    </citation>
    <scope>IDENTIFICATION</scope>
</reference>
<accession>W5LZ96</accession>
<feature type="domain" description="Ig-like" evidence="7">
    <location>
        <begin position="140"/>
        <end position="222"/>
    </location>
</feature>
<dbReference type="InterPro" id="IPR036179">
    <property type="entry name" value="Ig-like_dom_sf"/>
</dbReference>
<dbReference type="InterPro" id="IPR015631">
    <property type="entry name" value="CD2/SLAM_rcpt"/>
</dbReference>
<keyword evidence="3 5" id="KW-0472">Membrane</keyword>
<feature type="chain" id="PRO_5004867352" description="Ig-like domain-containing protein" evidence="6">
    <location>
        <begin position="30"/>
        <end position="339"/>
    </location>
</feature>
<dbReference type="Proteomes" id="UP000018468">
    <property type="component" value="Unassembled WGS sequence"/>
</dbReference>
<keyword evidence="5" id="KW-0812">Transmembrane</keyword>
<dbReference type="AlphaFoldDB" id="W5LZ96"/>
<dbReference type="GeneTree" id="ENSGT01030000234540"/>
<dbReference type="InterPro" id="IPR007110">
    <property type="entry name" value="Ig-like_dom"/>
</dbReference>
<evidence type="ECO:0000313" key="9">
    <source>
        <dbReference type="Proteomes" id="UP000018468"/>
    </source>
</evidence>
<dbReference type="SUPFAM" id="SSF48726">
    <property type="entry name" value="Immunoglobulin"/>
    <property type="match status" value="2"/>
</dbReference>
<evidence type="ECO:0000256" key="2">
    <source>
        <dbReference type="ARBA" id="ARBA00022729"/>
    </source>
</evidence>
<dbReference type="eggNOG" id="ENOG502SB7W">
    <property type="taxonomic scope" value="Eukaryota"/>
</dbReference>
<evidence type="ECO:0000256" key="5">
    <source>
        <dbReference type="SAM" id="Phobius"/>
    </source>
</evidence>
<evidence type="ECO:0000256" key="6">
    <source>
        <dbReference type="SAM" id="SignalP"/>
    </source>
</evidence>
<dbReference type="Gene3D" id="2.60.40.10">
    <property type="entry name" value="Immunoglobulins"/>
    <property type="match status" value="2"/>
</dbReference>
<evidence type="ECO:0000256" key="4">
    <source>
        <dbReference type="ARBA" id="ARBA00023180"/>
    </source>
</evidence>
<dbReference type="GO" id="GO:0006955">
    <property type="term" value="P:immune response"/>
    <property type="evidence" value="ECO:0000318"/>
    <property type="project" value="GO_Central"/>
</dbReference>
<dbReference type="OMA" id="TSHIKCY"/>
<dbReference type="Bgee" id="ENSLOCG00000001285">
    <property type="expression patterns" value="Expressed in mesonephros and 6 other cell types or tissues"/>
</dbReference>
<dbReference type="InterPro" id="IPR013783">
    <property type="entry name" value="Ig-like_fold"/>
</dbReference>
<dbReference type="GO" id="GO:0016020">
    <property type="term" value="C:membrane"/>
    <property type="evidence" value="ECO:0007669"/>
    <property type="project" value="UniProtKB-SubCell"/>
</dbReference>
<reference evidence="8" key="3">
    <citation type="submission" date="2025-09" db="UniProtKB">
        <authorList>
            <consortium name="Ensembl"/>
        </authorList>
    </citation>
    <scope>IDENTIFICATION</scope>
</reference>
<evidence type="ECO:0000313" key="8">
    <source>
        <dbReference type="Ensembl" id="ENSLOCP00000001453.1"/>
    </source>
</evidence>
<protein>
    <recommendedName>
        <fullName evidence="7">Ig-like domain-containing protein</fullName>
    </recommendedName>
</protein>
<dbReference type="Ensembl" id="ENSLOCT00000001458.1">
    <property type="protein sequence ID" value="ENSLOCP00000001453.1"/>
    <property type="gene ID" value="ENSLOCG00000001285.1"/>
</dbReference>